<dbReference type="EMBL" id="JACAGK010000005">
    <property type="protein sequence ID" value="MDM1047217.1"/>
    <property type="molecule type" value="Genomic_DNA"/>
</dbReference>
<keyword evidence="6 12" id="KW-0032">Aminotransferase</keyword>
<keyword evidence="10 12" id="KW-0368">Histidine biosynthesis</keyword>
<comment type="catalytic activity">
    <reaction evidence="11 12">
        <text>L-histidinol phosphate + 2-oxoglutarate = 3-(imidazol-4-yl)-2-oxopropyl phosphate + L-glutamate</text>
        <dbReference type="Rhea" id="RHEA:23744"/>
        <dbReference type="ChEBI" id="CHEBI:16810"/>
        <dbReference type="ChEBI" id="CHEBI:29985"/>
        <dbReference type="ChEBI" id="CHEBI:57766"/>
        <dbReference type="ChEBI" id="CHEBI:57980"/>
        <dbReference type="EC" id="2.6.1.9"/>
    </reaction>
</comment>
<comment type="cofactor">
    <cofactor evidence="1 12">
        <name>pyridoxal 5'-phosphate</name>
        <dbReference type="ChEBI" id="CHEBI:597326"/>
    </cofactor>
</comment>
<accession>A0ABT7NJ42</accession>
<dbReference type="PANTHER" id="PTHR42885:SF2">
    <property type="entry name" value="HISTIDINOL-PHOSPHATE AMINOTRANSFERASE"/>
    <property type="match status" value="1"/>
</dbReference>
<comment type="subunit">
    <text evidence="5 12">Homodimer.</text>
</comment>
<reference evidence="14" key="2">
    <citation type="journal article" date="2022" name="Sci. Total Environ.">
        <title>Prevalence, transmission, and molecular epidemiology of tet(X)-positive bacteria among humans, animals, and environmental niches in China: An epidemiological, and genomic-based study.</title>
        <authorList>
            <person name="Dong N."/>
            <person name="Zeng Y."/>
            <person name="Cai C."/>
            <person name="Sun C."/>
            <person name="Lu J."/>
            <person name="Liu C."/>
            <person name="Zhou H."/>
            <person name="Sun Q."/>
            <person name="Shu L."/>
            <person name="Wang H."/>
            <person name="Wang Y."/>
            <person name="Wang S."/>
            <person name="Wu C."/>
            <person name="Chan E.W."/>
            <person name="Chen G."/>
            <person name="Shen Z."/>
            <person name="Chen S."/>
            <person name="Zhang R."/>
        </authorList>
    </citation>
    <scope>NUCLEOTIDE SEQUENCE</scope>
    <source>
        <strain evidence="14">R1692</strain>
    </source>
</reference>
<keyword evidence="15" id="KW-1185">Reference proteome</keyword>
<protein>
    <recommendedName>
        <fullName evidence="12">Histidinol-phosphate aminotransferase</fullName>
        <ecNumber evidence="12">2.6.1.9</ecNumber>
    </recommendedName>
    <alternativeName>
        <fullName evidence="12">Imidazole acetol-phosphate transaminase</fullName>
    </alternativeName>
</protein>
<evidence type="ECO:0000313" key="15">
    <source>
        <dbReference type="Proteomes" id="UP001170954"/>
    </source>
</evidence>
<evidence type="ECO:0000256" key="12">
    <source>
        <dbReference type="HAMAP-Rule" id="MF_01023"/>
    </source>
</evidence>
<comment type="pathway">
    <text evidence="3">Lipid metabolism.</text>
</comment>
<dbReference type="InterPro" id="IPR004839">
    <property type="entry name" value="Aminotransferase_I/II_large"/>
</dbReference>
<evidence type="ECO:0000256" key="11">
    <source>
        <dbReference type="ARBA" id="ARBA00047481"/>
    </source>
</evidence>
<dbReference type="NCBIfam" id="TIGR01141">
    <property type="entry name" value="hisC"/>
    <property type="match status" value="1"/>
</dbReference>
<feature type="domain" description="Aminotransferase class I/classII large" evidence="13">
    <location>
        <begin position="46"/>
        <end position="345"/>
    </location>
</feature>
<evidence type="ECO:0000256" key="2">
    <source>
        <dbReference type="ARBA" id="ARBA00005011"/>
    </source>
</evidence>
<dbReference type="InterPro" id="IPR015421">
    <property type="entry name" value="PyrdxlP-dep_Trfase_major"/>
</dbReference>
<keyword evidence="7 12" id="KW-0028">Amino-acid biosynthesis</keyword>
<dbReference type="Gene3D" id="3.90.1150.10">
    <property type="entry name" value="Aspartate Aminotransferase, domain 1"/>
    <property type="match status" value="1"/>
</dbReference>
<sequence length="351" mass="39373">MSFNLNALLRDNIRKLVPYSSARDEFKGEASVWLDANENAFGSPLPHDYNRYPDPLQHQLKHKLSKIKGVPTENMFLGNGSDEAIDILYRAFCTPKLDNVILVPPTYGMYEVSANINDVEVRKVNLTRDYQLDLDGIAEAIDPHTKLIFLCSPNNPTGNSINAKDIETILVNFTGIVVVDEAYINYSKQKSFTQALPEFPNLVILQTLSKAWGLAALRLGLAFASKEIIEVFNKIKPPYNINQATQDLVLEALEGVDIINEWIKATVAEREILVSKLAALEQVEHITPSDANFVLVKLAEPRALYSNLVEQGIIVRDRSKVELCEGCLRVTVGTKLENERLLEAIQTFYNK</sequence>
<evidence type="ECO:0000256" key="7">
    <source>
        <dbReference type="ARBA" id="ARBA00022605"/>
    </source>
</evidence>
<dbReference type="Proteomes" id="UP001170954">
    <property type="component" value="Unassembled WGS sequence"/>
</dbReference>
<reference evidence="14" key="1">
    <citation type="submission" date="2020-06" db="EMBL/GenBank/DDBJ databases">
        <authorList>
            <person name="Dong N."/>
        </authorList>
    </citation>
    <scope>NUCLEOTIDE SEQUENCE</scope>
    <source>
        <strain evidence="14">R1692</strain>
    </source>
</reference>
<dbReference type="HAMAP" id="MF_01023">
    <property type="entry name" value="HisC_aminotrans_2"/>
    <property type="match status" value="1"/>
</dbReference>
<evidence type="ECO:0000256" key="5">
    <source>
        <dbReference type="ARBA" id="ARBA00011738"/>
    </source>
</evidence>
<comment type="caution">
    <text evidence="14">The sequence shown here is derived from an EMBL/GenBank/DDBJ whole genome shotgun (WGS) entry which is preliminary data.</text>
</comment>
<name>A0ABT7NJ42_9SPHI</name>
<evidence type="ECO:0000256" key="4">
    <source>
        <dbReference type="ARBA" id="ARBA00007970"/>
    </source>
</evidence>
<evidence type="ECO:0000256" key="8">
    <source>
        <dbReference type="ARBA" id="ARBA00022679"/>
    </source>
</evidence>
<feature type="modified residue" description="N6-(pyridoxal phosphate)lysine" evidence="12">
    <location>
        <position position="210"/>
    </location>
</feature>
<dbReference type="PANTHER" id="PTHR42885">
    <property type="entry name" value="HISTIDINOL-PHOSPHATE AMINOTRANSFERASE-RELATED"/>
    <property type="match status" value="1"/>
</dbReference>
<dbReference type="InterPro" id="IPR015424">
    <property type="entry name" value="PyrdxlP-dep_Trfase"/>
</dbReference>
<evidence type="ECO:0000256" key="3">
    <source>
        <dbReference type="ARBA" id="ARBA00005189"/>
    </source>
</evidence>
<organism evidence="14 15">
    <name type="scientific">Sphingobacterium hotanense</name>
    <dbReference type="NCBI Taxonomy" id="649196"/>
    <lineage>
        <taxon>Bacteria</taxon>
        <taxon>Pseudomonadati</taxon>
        <taxon>Bacteroidota</taxon>
        <taxon>Sphingobacteriia</taxon>
        <taxon>Sphingobacteriales</taxon>
        <taxon>Sphingobacteriaceae</taxon>
        <taxon>Sphingobacterium</taxon>
    </lineage>
</organism>
<comment type="similarity">
    <text evidence="4 12">Belongs to the class-II pyridoxal-phosphate-dependent aminotransferase family. Histidinol-phosphate aminotransferase subfamily.</text>
</comment>
<dbReference type="InterPro" id="IPR015422">
    <property type="entry name" value="PyrdxlP-dep_Trfase_small"/>
</dbReference>
<dbReference type="EC" id="2.6.1.9" evidence="12"/>
<keyword evidence="9 12" id="KW-0663">Pyridoxal phosphate</keyword>
<keyword evidence="8 12" id="KW-0808">Transferase</keyword>
<evidence type="ECO:0000256" key="9">
    <source>
        <dbReference type="ARBA" id="ARBA00022898"/>
    </source>
</evidence>
<dbReference type="Gene3D" id="3.40.640.10">
    <property type="entry name" value="Type I PLP-dependent aspartate aminotransferase-like (Major domain)"/>
    <property type="match status" value="1"/>
</dbReference>
<dbReference type="Pfam" id="PF00155">
    <property type="entry name" value="Aminotran_1_2"/>
    <property type="match status" value="1"/>
</dbReference>
<dbReference type="PROSITE" id="PS00599">
    <property type="entry name" value="AA_TRANSFER_CLASS_2"/>
    <property type="match status" value="1"/>
</dbReference>
<gene>
    <name evidence="12 14" type="primary">hisC</name>
    <name evidence="14" type="ORF">HX018_03025</name>
</gene>
<comment type="pathway">
    <text evidence="2 12">Amino-acid biosynthesis; L-histidine biosynthesis; L-histidine from 5-phospho-alpha-D-ribose 1-diphosphate: step 7/9.</text>
</comment>
<evidence type="ECO:0000259" key="13">
    <source>
        <dbReference type="Pfam" id="PF00155"/>
    </source>
</evidence>
<dbReference type="SUPFAM" id="SSF53383">
    <property type="entry name" value="PLP-dependent transferases"/>
    <property type="match status" value="1"/>
</dbReference>
<evidence type="ECO:0000313" key="14">
    <source>
        <dbReference type="EMBL" id="MDM1047217.1"/>
    </source>
</evidence>
<dbReference type="InterPro" id="IPR005861">
    <property type="entry name" value="HisP_aminotrans"/>
</dbReference>
<proteinExistence type="inferred from homology"/>
<evidence type="ECO:0000256" key="10">
    <source>
        <dbReference type="ARBA" id="ARBA00023102"/>
    </source>
</evidence>
<dbReference type="RefSeq" id="WP_187773896.1">
    <property type="nucleotide sequence ID" value="NZ_CP030848.1"/>
</dbReference>
<evidence type="ECO:0000256" key="6">
    <source>
        <dbReference type="ARBA" id="ARBA00022576"/>
    </source>
</evidence>
<dbReference type="InterPro" id="IPR001917">
    <property type="entry name" value="Aminotrans_II_pyridoxalP_BS"/>
</dbReference>
<dbReference type="GO" id="GO:0004400">
    <property type="term" value="F:histidinol-phosphate transaminase activity"/>
    <property type="evidence" value="ECO:0007669"/>
    <property type="project" value="UniProtKB-EC"/>
</dbReference>
<dbReference type="CDD" id="cd00609">
    <property type="entry name" value="AAT_like"/>
    <property type="match status" value="1"/>
</dbReference>
<evidence type="ECO:0000256" key="1">
    <source>
        <dbReference type="ARBA" id="ARBA00001933"/>
    </source>
</evidence>